<evidence type="ECO:0000256" key="11">
    <source>
        <dbReference type="SAM" id="Phobius"/>
    </source>
</evidence>
<dbReference type="PRINTS" id="PR00405">
    <property type="entry name" value="REVINTRACTNG"/>
</dbReference>
<evidence type="ECO:0000256" key="2">
    <source>
        <dbReference type="ARBA" id="ARBA00022468"/>
    </source>
</evidence>
<evidence type="ECO:0000256" key="10">
    <source>
        <dbReference type="SAM" id="MobiDB-lite"/>
    </source>
</evidence>
<dbReference type="InterPro" id="IPR044520">
    <property type="entry name" value="ARF_GAP_AGD5/15"/>
</dbReference>
<feature type="region of interest" description="Disordered" evidence="10">
    <location>
        <begin position="621"/>
        <end position="640"/>
    </location>
</feature>
<dbReference type="Gene3D" id="1.10.220.150">
    <property type="entry name" value="Arf GTPase activating protein"/>
    <property type="match status" value="1"/>
</dbReference>
<evidence type="ECO:0000256" key="8">
    <source>
        <dbReference type="ARBA" id="ARBA00023136"/>
    </source>
</evidence>
<dbReference type="PANTHER" id="PTHR46419">
    <property type="entry name" value="ADP-RIBOSYLATION FACTOR GTPASE-ACTIVATING PROTEIN AGD5"/>
    <property type="match status" value="1"/>
</dbReference>
<dbReference type="FunFam" id="1.10.220.150:FF:000009">
    <property type="entry name" value="stromal membrane-associated protein 1 isoform X1"/>
    <property type="match status" value="1"/>
</dbReference>
<evidence type="ECO:0000256" key="6">
    <source>
        <dbReference type="ARBA" id="ARBA00022833"/>
    </source>
</evidence>
<proteinExistence type="predicted"/>
<feature type="transmembrane region" description="Helical" evidence="11">
    <location>
        <begin position="12"/>
        <end position="31"/>
    </location>
</feature>
<evidence type="ECO:0000256" key="1">
    <source>
        <dbReference type="ARBA" id="ARBA00004141"/>
    </source>
</evidence>
<dbReference type="SMART" id="SM01417">
    <property type="entry name" value="Solute_trans_a"/>
    <property type="match status" value="1"/>
</dbReference>
<keyword evidence="8 11" id="KW-0472">Membrane</keyword>
<evidence type="ECO:0000313" key="13">
    <source>
        <dbReference type="EMBL" id="TYG48546.1"/>
    </source>
</evidence>
<dbReference type="CDD" id="cd08204">
    <property type="entry name" value="ArfGap"/>
    <property type="match status" value="1"/>
</dbReference>
<feature type="compositionally biased region" description="Polar residues" evidence="10">
    <location>
        <begin position="482"/>
        <end position="491"/>
    </location>
</feature>
<feature type="region of interest" description="Disordered" evidence="10">
    <location>
        <begin position="476"/>
        <end position="497"/>
    </location>
</feature>
<dbReference type="InterPro" id="IPR037278">
    <property type="entry name" value="ARFGAP/RecO"/>
</dbReference>
<feature type="transmembrane region" description="Helical" evidence="11">
    <location>
        <begin position="145"/>
        <end position="167"/>
    </location>
</feature>
<feature type="transmembrane region" description="Helical" evidence="11">
    <location>
        <begin position="46"/>
        <end position="66"/>
    </location>
</feature>
<sequence length="658" mass="73713">MDLSHLNRGQITRIGSGFCVLLTLHFTFQLLAQHLFHWKNPKEQKAIVIIILMAPIYAVVSFVGLLDVRGSKEFFTLLESIKECYEALVIAKFLSLMYSYLNISISKNTVPDEIKGREIHHSFPMTLFQPRTVKLNHRALKLLKYWTWQFVVIRPVCSILMITLQTLRVYPSWLSWTLTIILNVSVSLALYSLVVFYHVFAKELAPHKPLAKFLCIKGIVFFCFWQILDGLLKLPENRECADCKSKAPRWASVNLGIFICMQCSGIHRSLGVHISKVRSATLDTWLPEQVSFIQSMGNEKSNNYWEAELPPNNDRVGIENFIRAKYVEKRWIPRGRKEKSSPSVNDKKESPHKLEALSGAYKNTNNVNPVSTEKKIIHQPVANNGIPTPKSFSQMNVNVPQKVKPDIKPEEPRYKPKPLAVTAEPVKQEVTNTPSVSKAESIKRDVNTTAPVIASSKIDYATELFNLLSMGDSGENDFGSAHDNSLQPTEAKSTKEASDVKQDTIFEMSSTVSPFSVHQQLTTLPKQQSITSTATKPNGRSQAFPINAHQFISNGFHFPSPNSGSVGHQVPGMVMPVASQQNHLQIGNNQQMHPAGNSINFSTSSFTTRVPIVPSSTINMKSIGGKPLPTPPVPKITPSQWGKDYDFSSLTQGMFTKR</sequence>
<keyword evidence="5 9" id="KW-0863">Zinc-finger</keyword>
<accession>A0A5D2AZ28</accession>
<evidence type="ECO:0000256" key="3">
    <source>
        <dbReference type="ARBA" id="ARBA00022692"/>
    </source>
</evidence>
<feature type="domain" description="Arf-GAP" evidence="12">
    <location>
        <begin position="225"/>
        <end position="339"/>
    </location>
</feature>
<dbReference type="InterPro" id="IPR001164">
    <property type="entry name" value="ArfGAP_dom"/>
</dbReference>
<dbReference type="EMBL" id="CM017710">
    <property type="protein sequence ID" value="TYG48546.1"/>
    <property type="molecule type" value="Genomic_DNA"/>
</dbReference>
<dbReference type="InterPro" id="IPR005178">
    <property type="entry name" value="Ostalpha/TMEM184C"/>
</dbReference>
<dbReference type="GO" id="GO:0005096">
    <property type="term" value="F:GTPase activator activity"/>
    <property type="evidence" value="ECO:0007669"/>
    <property type="project" value="UniProtKB-KW"/>
</dbReference>
<name>A0A5D2AZ28_GOSDA</name>
<dbReference type="AlphaFoldDB" id="A0A5D2AZ28"/>
<dbReference type="Pfam" id="PF01412">
    <property type="entry name" value="ArfGap"/>
    <property type="match status" value="1"/>
</dbReference>
<dbReference type="SMART" id="SM00105">
    <property type="entry name" value="ArfGap"/>
    <property type="match status" value="1"/>
</dbReference>
<feature type="transmembrane region" description="Helical" evidence="11">
    <location>
        <begin position="173"/>
        <end position="197"/>
    </location>
</feature>
<comment type="subcellular location">
    <subcellularLocation>
        <location evidence="1">Membrane</location>
        <topology evidence="1">Multi-pass membrane protein</topology>
    </subcellularLocation>
</comment>
<evidence type="ECO:0000256" key="9">
    <source>
        <dbReference type="PROSITE-ProRule" id="PRU00288"/>
    </source>
</evidence>
<evidence type="ECO:0000256" key="4">
    <source>
        <dbReference type="ARBA" id="ARBA00022723"/>
    </source>
</evidence>
<protein>
    <recommendedName>
        <fullName evidence="12">Arf-GAP domain-containing protein</fullName>
    </recommendedName>
</protein>
<dbReference type="PANTHER" id="PTHR46419:SF1">
    <property type="entry name" value="ARF-GAP DOMAIN-CONTAINING PROTEIN"/>
    <property type="match status" value="1"/>
</dbReference>
<dbReference type="GO" id="GO:0016020">
    <property type="term" value="C:membrane"/>
    <property type="evidence" value="ECO:0007669"/>
    <property type="project" value="UniProtKB-SubCell"/>
</dbReference>
<keyword evidence="4" id="KW-0479">Metal-binding</keyword>
<keyword evidence="3 11" id="KW-0812">Transmembrane</keyword>
<dbReference type="GO" id="GO:0008270">
    <property type="term" value="F:zinc ion binding"/>
    <property type="evidence" value="ECO:0007669"/>
    <property type="project" value="UniProtKB-KW"/>
</dbReference>
<dbReference type="SUPFAM" id="SSF57863">
    <property type="entry name" value="ArfGap/RecO-like zinc finger"/>
    <property type="match status" value="1"/>
</dbReference>
<gene>
    <name evidence="13" type="ORF">ES288_D10G024100v1</name>
</gene>
<dbReference type="PROSITE" id="PS50115">
    <property type="entry name" value="ARFGAP"/>
    <property type="match status" value="1"/>
</dbReference>
<evidence type="ECO:0000256" key="7">
    <source>
        <dbReference type="ARBA" id="ARBA00022989"/>
    </source>
</evidence>
<keyword evidence="6" id="KW-0862">Zinc</keyword>
<keyword evidence="14" id="KW-1185">Reference proteome</keyword>
<organism evidence="13 14">
    <name type="scientific">Gossypium darwinii</name>
    <name type="common">Darwin's cotton</name>
    <name type="synonym">Gossypium barbadense var. darwinii</name>
    <dbReference type="NCBI Taxonomy" id="34276"/>
    <lineage>
        <taxon>Eukaryota</taxon>
        <taxon>Viridiplantae</taxon>
        <taxon>Streptophyta</taxon>
        <taxon>Embryophyta</taxon>
        <taxon>Tracheophyta</taxon>
        <taxon>Spermatophyta</taxon>
        <taxon>Magnoliopsida</taxon>
        <taxon>eudicotyledons</taxon>
        <taxon>Gunneridae</taxon>
        <taxon>Pentapetalae</taxon>
        <taxon>rosids</taxon>
        <taxon>malvids</taxon>
        <taxon>Malvales</taxon>
        <taxon>Malvaceae</taxon>
        <taxon>Malvoideae</taxon>
        <taxon>Gossypium</taxon>
    </lineage>
</organism>
<dbReference type="InterPro" id="IPR038508">
    <property type="entry name" value="ArfGAP_dom_sf"/>
</dbReference>
<keyword evidence="2" id="KW-0343">GTPase activation</keyword>
<dbReference type="Pfam" id="PF03619">
    <property type="entry name" value="Solute_trans_a"/>
    <property type="match status" value="1"/>
</dbReference>
<reference evidence="13 14" key="1">
    <citation type="submission" date="2019-06" db="EMBL/GenBank/DDBJ databases">
        <title>WGS assembly of Gossypium darwinii.</title>
        <authorList>
            <person name="Chen Z.J."/>
            <person name="Sreedasyam A."/>
            <person name="Ando A."/>
            <person name="Song Q."/>
            <person name="De L."/>
            <person name="Hulse-Kemp A."/>
            <person name="Ding M."/>
            <person name="Ye W."/>
            <person name="Kirkbride R."/>
            <person name="Jenkins J."/>
            <person name="Plott C."/>
            <person name="Lovell J."/>
            <person name="Lin Y.-M."/>
            <person name="Vaughn R."/>
            <person name="Liu B."/>
            <person name="Li W."/>
            <person name="Simpson S."/>
            <person name="Scheffler B."/>
            <person name="Saski C."/>
            <person name="Grover C."/>
            <person name="Hu G."/>
            <person name="Conover J."/>
            <person name="Carlson J."/>
            <person name="Shu S."/>
            <person name="Boston L."/>
            <person name="Williams M."/>
            <person name="Peterson D."/>
            <person name="Mcgee K."/>
            <person name="Jones D."/>
            <person name="Wendel J."/>
            <person name="Stelly D."/>
            <person name="Grimwood J."/>
            <person name="Schmutz J."/>
        </authorList>
    </citation>
    <scope>NUCLEOTIDE SEQUENCE [LARGE SCALE GENOMIC DNA]</scope>
    <source>
        <strain evidence="13">1808015.09</strain>
    </source>
</reference>
<evidence type="ECO:0000313" key="14">
    <source>
        <dbReference type="Proteomes" id="UP000323506"/>
    </source>
</evidence>
<keyword evidence="7 11" id="KW-1133">Transmembrane helix</keyword>
<evidence type="ECO:0000259" key="12">
    <source>
        <dbReference type="PROSITE" id="PS50115"/>
    </source>
</evidence>
<dbReference type="Proteomes" id="UP000323506">
    <property type="component" value="Chromosome D10"/>
</dbReference>
<feature type="transmembrane region" description="Helical" evidence="11">
    <location>
        <begin position="209"/>
        <end position="228"/>
    </location>
</feature>
<evidence type="ECO:0000256" key="5">
    <source>
        <dbReference type="ARBA" id="ARBA00022771"/>
    </source>
</evidence>